<evidence type="ECO:0000313" key="5">
    <source>
        <dbReference type="Proteomes" id="UP000034235"/>
    </source>
</evidence>
<dbReference type="InterPro" id="IPR029058">
    <property type="entry name" value="AB_hydrolase_fold"/>
</dbReference>
<protein>
    <submittedName>
        <fullName evidence="4">Alpha/beta hydrolase fold protein</fullName>
    </submittedName>
</protein>
<dbReference type="InterPro" id="IPR000073">
    <property type="entry name" value="AB_hydrolase_1"/>
</dbReference>
<gene>
    <name evidence="4" type="ORF">US86_C0001G0037</name>
</gene>
<sequence length="312" mass="35298">MKKKILIFLVVFGVIFLSLFIFVFFYAGLYEFIVPTKQLPINTQIEDHTTEVDGIVIHYRTLGQAEQQPLIFIHGWGGSYTNNDPVTTALHEQGFRVFTMEIPGLDRSTTPTTAWSNDDYAKFFNEVFRKLEIEKPIIVGQSFGGGIAASYASQFPQNLKYLVLVDSNTTNKDILYPKMVRLLGDIFSSTLQSNWIPNSIKNTFIKLMLSVPPEKINESTHVQRAIMGEAFIKTHTENQFEKLESISVPTILIWGESDKKVTIDQARKMQKRLQKSTLSTLPGGHTVIYKDPDVVAKLIKTEVSKLDGQISD</sequence>
<feature type="domain" description="Serine hydrolase" evidence="3">
    <location>
        <begin position="232"/>
        <end position="287"/>
    </location>
</feature>
<dbReference type="InterPro" id="IPR005645">
    <property type="entry name" value="FSH-like_dom"/>
</dbReference>
<dbReference type="PANTHER" id="PTHR43798">
    <property type="entry name" value="MONOACYLGLYCEROL LIPASE"/>
    <property type="match status" value="1"/>
</dbReference>
<dbReference type="AlphaFoldDB" id="A0A0G0JVL4"/>
<reference evidence="4 5" key="1">
    <citation type="journal article" date="2015" name="Nature">
        <title>rRNA introns, odd ribosomes, and small enigmatic genomes across a large radiation of phyla.</title>
        <authorList>
            <person name="Brown C.T."/>
            <person name="Hug L.A."/>
            <person name="Thomas B.C."/>
            <person name="Sharon I."/>
            <person name="Castelle C.J."/>
            <person name="Singh A."/>
            <person name="Wilkins M.J."/>
            <person name="Williams K.H."/>
            <person name="Banfield J.F."/>
        </authorList>
    </citation>
    <scope>NUCLEOTIDE SEQUENCE [LARGE SCALE GENOMIC DNA]</scope>
</reference>
<keyword evidence="1" id="KW-0812">Transmembrane</keyword>
<feature type="domain" description="AB hydrolase-1" evidence="2">
    <location>
        <begin position="69"/>
        <end position="172"/>
    </location>
</feature>
<organism evidence="4 5">
    <name type="scientific">Candidatus Daviesbacteria bacterium GW2011_GWA2_38_24</name>
    <dbReference type="NCBI Taxonomy" id="1618422"/>
    <lineage>
        <taxon>Bacteria</taxon>
        <taxon>Candidatus Daviesiibacteriota</taxon>
    </lineage>
</organism>
<keyword evidence="4" id="KW-0378">Hydrolase</keyword>
<keyword evidence="1" id="KW-0472">Membrane</keyword>
<dbReference type="Pfam" id="PF03959">
    <property type="entry name" value="FSH1"/>
    <property type="match status" value="1"/>
</dbReference>
<dbReference type="PRINTS" id="PR00111">
    <property type="entry name" value="ABHYDROLASE"/>
</dbReference>
<evidence type="ECO:0000313" key="4">
    <source>
        <dbReference type="EMBL" id="KKQ67110.1"/>
    </source>
</evidence>
<dbReference type="GO" id="GO:0016787">
    <property type="term" value="F:hydrolase activity"/>
    <property type="evidence" value="ECO:0007669"/>
    <property type="project" value="UniProtKB-KW"/>
</dbReference>
<accession>A0A0G0JVL4</accession>
<dbReference type="Pfam" id="PF00561">
    <property type="entry name" value="Abhydrolase_1"/>
    <property type="match status" value="1"/>
</dbReference>
<comment type="caution">
    <text evidence="4">The sequence shown here is derived from an EMBL/GenBank/DDBJ whole genome shotgun (WGS) entry which is preliminary data.</text>
</comment>
<keyword evidence="1" id="KW-1133">Transmembrane helix</keyword>
<evidence type="ECO:0000259" key="3">
    <source>
        <dbReference type="Pfam" id="PF03959"/>
    </source>
</evidence>
<dbReference type="Gene3D" id="3.40.50.1820">
    <property type="entry name" value="alpha/beta hydrolase"/>
    <property type="match status" value="1"/>
</dbReference>
<evidence type="ECO:0000259" key="2">
    <source>
        <dbReference type="Pfam" id="PF00561"/>
    </source>
</evidence>
<name>A0A0G0JVL4_9BACT</name>
<proteinExistence type="predicted"/>
<feature type="transmembrane region" description="Helical" evidence="1">
    <location>
        <begin position="7"/>
        <end position="29"/>
    </location>
</feature>
<dbReference type="Proteomes" id="UP000034235">
    <property type="component" value="Unassembled WGS sequence"/>
</dbReference>
<dbReference type="InterPro" id="IPR050266">
    <property type="entry name" value="AB_hydrolase_sf"/>
</dbReference>
<dbReference type="SUPFAM" id="SSF53474">
    <property type="entry name" value="alpha/beta-Hydrolases"/>
    <property type="match status" value="1"/>
</dbReference>
<evidence type="ECO:0000256" key="1">
    <source>
        <dbReference type="SAM" id="Phobius"/>
    </source>
</evidence>
<dbReference type="EMBL" id="LBUP01000001">
    <property type="protein sequence ID" value="KKQ67110.1"/>
    <property type="molecule type" value="Genomic_DNA"/>
</dbReference>